<dbReference type="GO" id="GO:0003677">
    <property type="term" value="F:DNA binding"/>
    <property type="evidence" value="ECO:0007669"/>
    <property type="project" value="UniProtKB-UniRule"/>
</dbReference>
<evidence type="ECO:0000256" key="2">
    <source>
        <dbReference type="ARBA" id="ARBA00023125"/>
    </source>
</evidence>
<dbReference type="OrthoDB" id="662444at2"/>
<dbReference type="AlphaFoldDB" id="A0A6S6YKW5"/>
<dbReference type="PROSITE" id="PS51900">
    <property type="entry name" value="CB"/>
    <property type="match status" value="1"/>
</dbReference>
<proteinExistence type="predicted"/>
<keyword evidence="2" id="KW-0238">DNA-binding</keyword>
<dbReference type="InterPro" id="IPR011010">
    <property type="entry name" value="DNA_brk_join_enz"/>
</dbReference>
<dbReference type="Pfam" id="PF00589">
    <property type="entry name" value="Phage_integrase"/>
    <property type="match status" value="1"/>
</dbReference>
<dbReference type="PROSITE" id="PS51898">
    <property type="entry name" value="TYR_RECOMBINASE"/>
    <property type="match status" value="1"/>
</dbReference>
<accession>A0A6S6YKW5</accession>
<evidence type="ECO:0000313" key="5">
    <source>
        <dbReference type="Proteomes" id="UP000515733"/>
    </source>
</evidence>
<keyword evidence="1" id="KW-0229">DNA integration</keyword>
<dbReference type="RefSeq" id="WP_145772416.1">
    <property type="nucleotide sequence ID" value="NZ_LR778301.1"/>
</dbReference>
<dbReference type="CDD" id="cd00796">
    <property type="entry name" value="INT_Rci_Hp1_C"/>
    <property type="match status" value="1"/>
</dbReference>
<keyword evidence="3" id="KW-0233">DNA recombination</keyword>
<dbReference type="InterPro" id="IPR013762">
    <property type="entry name" value="Integrase-like_cat_sf"/>
</dbReference>
<dbReference type="Proteomes" id="UP000515733">
    <property type="component" value="Chromosome"/>
</dbReference>
<name>A0A6S6YKW5_9PROT</name>
<dbReference type="InterPro" id="IPR057084">
    <property type="entry name" value="Int_N"/>
</dbReference>
<dbReference type="InterPro" id="IPR044068">
    <property type="entry name" value="CB"/>
</dbReference>
<gene>
    <name evidence="4" type="ORF">DENOEST_1209</name>
</gene>
<dbReference type="InterPro" id="IPR050090">
    <property type="entry name" value="Tyrosine_recombinase_XerCD"/>
</dbReference>
<dbReference type="KEGG" id="doe:DENOEST_1209"/>
<evidence type="ECO:0000256" key="3">
    <source>
        <dbReference type="ARBA" id="ARBA00023172"/>
    </source>
</evidence>
<dbReference type="InterPro" id="IPR010998">
    <property type="entry name" value="Integrase_recombinase_N"/>
</dbReference>
<evidence type="ECO:0000313" key="4">
    <source>
        <dbReference type="EMBL" id="CAB1368374.1"/>
    </source>
</evidence>
<sequence>MATIVSRDGRWQAKVRRDGYPPKSKTFARRSDAEAWARAEEREMDRGEWQDRSAAESTTLFKLIERYAQDVAPTKRGAEIEILRLKTLQGDEICKYKLSALTPLVVAEWRDRRLDAGCAGSTVNRELNILSAVFNWARKELMFAIQNPVSGIRRPPTGPGRDRRLEAGEEGRLLAALEDHAGDFEREDGKKYRQGSRNHWIKPLVLLAIETAMRRGELLSLTWPNVDLKRRIAHLPLTKNGESRTVPLSSRAVTILSELKRAQEDKKKGASRVVTLREQEKSPVGDDQAEGIKVFPVTANALKLAFERAVRRAGLDNFRFHDLRHEGTSRLAEKLPNVIELAAVTGHKDLRMLKRYYHPRAEDLAMKLG</sequence>
<dbReference type="Pfam" id="PF24624">
    <property type="entry name" value="Int_N"/>
    <property type="match status" value="1"/>
</dbReference>
<dbReference type="Gene3D" id="1.10.443.10">
    <property type="entry name" value="Intergrase catalytic core"/>
    <property type="match status" value="1"/>
</dbReference>
<dbReference type="EMBL" id="LR778301">
    <property type="protein sequence ID" value="CAB1368374.1"/>
    <property type="molecule type" value="Genomic_DNA"/>
</dbReference>
<reference evidence="4 5" key="1">
    <citation type="submission" date="2020-03" db="EMBL/GenBank/DDBJ databases">
        <authorList>
            <consortium name="Genoscope - CEA"/>
            <person name="William W."/>
        </authorList>
    </citation>
    <scope>NUCLEOTIDE SEQUENCE [LARGE SCALE GENOMIC DNA]</scope>
    <source>
        <strain evidence="5">DSM 16959</strain>
    </source>
</reference>
<dbReference type="GO" id="GO:0006310">
    <property type="term" value="P:DNA recombination"/>
    <property type="evidence" value="ECO:0007669"/>
    <property type="project" value="UniProtKB-KW"/>
</dbReference>
<organism evidence="4 5">
    <name type="scientific">Denitratisoma oestradiolicum</name>
    <dbReference type="NCBI Taxonomy" id="311182"/>
    <lineage>
        <taxon>Bacteria</taxon>
        <taxon>Pseudomonadati</taxon>
        <taxon>Pseudomonadota</taxon>
        <taxon>Betaproteobacteria</taxon>
        <taxon>Nitrosomonadales</taxon>
        <taxon>Sterolibacteriaceae</taxon>
        <taxon>Denitratisoma</taxon>
    </lineage>
</organism>
<dbReference type="GO" id="GO:0015074">
    <property type="term" value="P:DNA integration"/>
    <property type="evidence" value="ECO:0007669"/>
    <property type="project" value="UniProtKB-KW"/>
</dbReference>
<keyword evidence="5" id="KW-1185">Reference proteome</keyword>
<evidence type="ECO:0000256" key="1">
    <source>
        <dbReference type="ARBA" id="ARBA00022908"/>
    </source>
</evidence>
<dbReference type="PANTHER" id="PTHR30349">
    <property type="entry name" value="PHAGE INTEGRASE-RELATED"/>
    <property type="match status" value="1"/>
</dbReference>
<dbReference type="Gene3D" id="1.10.150.130">
    <property type="match status" value="1"/>
</dbReference>
<dbReference type="InterPro" id="IPR002104">
    <property type="entry name" value="Integrase_catalytic"/>
</dbReference>
<protein>
    <submittedName>
        <fullName evidence="4">Integrase</fullName>
    </submittedName>
</protein>
<dbReference type="PANTHER" id="PTHR30349:SF94">
    <property type="entry name" value="INTEGRASE_RECOMBINASE HI_1414-RELATED"/>
    <property type="match status" value="1"/>
</dbReference>
<dbReference type="SUPFAM" id="SSF56349">
    <property type="entry name" value="DNA breaking-rejoining enzymes"/>
    <property type="match status" value="1"/>
</dbReference>